<dbReference type="InterPro" id="IPR032675">
    <property type="entry name" value="LRR_dom_sf"/>
</dbReference>
<dbReference type="SUPFAM" id="SSF81383">
    <property type="entry name" value="F-box domain"/>
    <property type="match status" value="1"/>
</dbReference>
<feature type="domain" description="F-box" evidence="1">
    <location>
        <begin position="2"/>
        <end position="54"/>
    </location>
</feature>
<dbReference type="Gene3D" id="3.80.10.10">
    <property type="entry name" value="Ribonuclease Inhibitor"/>
    <property type="match status" value="1"/>
</dbReference>
<dbReference type="PANTHER" id="PTHR31900">
    <property type="entry name" value="F-BOX/RNI SUPERFAMILY PROTEIN-RELATED"/>
    <property type="match status" value="1"/>
</dbReference>
<dbReference type="SMART" id="SM00579">
    <property type="entry name" value="FBD"/>
    <property type="match status" value="1"/>
</dbReference>
<dbReference type="Proteomes" id="UP001359559">
    <property type="component" value="Unassembled WGS sequence"/>
</dbReference>
<dbReference type="InterPro" id="IPR036047">
    <property type="entry name" value="F-box-like_dom_sf"/>
</dbReference>
<dbReference type="InterPro" id="IPR006566">
    <property type="entry name" value="FBD"/>
</dbReference>
<keyword evidence="3" id="KW-1185">Reference proteome</keyword>
<dbReference type="PROSITE" id="PS50181">
    <property type="entry name" value="FBOX"/>
    <property type="match status" value="1"/>
</dbReference>
<dbReference type="InterPro" id="IPR050232">
    <property type="entry name" value="FBL13/AtMIF1-like"/>
</dbReference>
<dbReference type="Pfam" id="PF24758">
    <property type="entry name" value="LRR_At5g56370"/>
    <property type="match status" value="1"/>
</dbReference>
<dbReference type="InterPro" id="IPR055411">
    <property type="entry name" value="LRR_FXL15/At3g58940/PEG3-like"/>
</dbReference>
<dbReference type="Pfam" id="PF00646">
    <property type="entry name" value="F-box"/>
    <property type="match status" value="1"/>
</dbReference>
<reference evidence="2 3" key="1">
    <citation type="submission" date="2024-01" db="EMBL/GenBank/DDBJ databases">
        <title>The genomes of 5 underutilized Papilionoideae crops provide insights into root nodulation and disease resistance.</title>
        <authorList>
            <person name="Yuan L."/>
        </authorList>
    </citation>
    <scope>NUCLEOTIDE SEQUENCE [LARGE SCALE GENOMIC DNA]</scope>
    <source>
        <strain evidence="2">LY-2023</strain>
        <tissue evidence="2">Leaf</tissue>
    </source>
</reference>
<dbReference type="InterPro" id="IPR053781">
    <property type="entry name" value="F-box_AtFBL13-like"/>
</dbReference>
<dbReference type="SMART" id="SM00256">
    <property type="entry name" value="FBOX"/>
    <property type="match status" value="1"/>
</dbReference>
<gene>
    <name evidence="2" type="ORF">RJT34_15974</name>
</gene>
<dbReference type="Pfam" id="PF08387">
    <property type="entry name" value="FBD"/>
    <property type="match status" value="1"/>
</dbReference>
<name>A0AAN9J8D4_CLITE</name>
<accession>A0AAN9J8D4</accession>
<evidence type="ECO:0000313" key="3">
    <source>
        <dbReference type="Proteomes" id="UP001359559"/>
    </source>
</evidence>
<dbReference type="InterPro" id="IPR001810">
    <property type="entry name" value="F-box_dom"/>
</dbReference>
<sequence>MGDRISHLPDAILCHILSFLTTKTAVQTSILSRRWNPLWRSVPTLDFDDSFYAYNFNTNKETYSRFVHSVHHFLRSRDSDHPIHTFRLRCWSSHCDATDVSDWVSNATRRRVEHLDLHLPHPIHMPPTVLTCKTLTVLKLIHLSVIAFPFVDFPSLKIMHLDGVDFVEHCHFAELLSASPNLEDLKARNLYFNSYEIEGKFKRLHKLVRADVVKLDVPLEVVGNVEFLRINWMDEEEEMVESQGTSPDCKDPIPEFNNLTHIEFGYWEYTKDWAEVLKVMKHCPKLQILTIDKRNIEFFPEGDAGADWLYPQSVPTCISLHIKSCCLKNYKGSKGEFRFARYIMRNARLLRTMTIYSNVYANRREKLKMIKKLSSCTRRSATCKLSFK</sequence>
<dbReference type="Gene3D" id="1.20.1280.50">
    <property type="match status" value="1"/>
</dbReference>
<evidence type="ECO:0000313" key="2">
    <source>
        <dbReference type="EMBL" id="KAK7293113.1"/>
    </source>
</evidence>
<organism evidence="2 3">
    <name type="scientific">Clitoria ternatea</name>
    <name type="common">Butterfly pea</name>
    <dbReference type="NCBI Taxonomy" id="43366"/>
    <lineage>
        <taxon>Eukaryota</taxon>
        <taxon>Viridiplantae</taxon>
        <taxon>Streptophyta</taxon>
        <taxon>Embryophyta</taxon>
        <taxon>Tracheophyta</taxon>
        <taxon>Spermatophyta</taxon>
        <taxon>Magnoliopsida</taxon>
        <taxon>eudicotyledons</taxon>
        <taxon>Gunneridae</taxon>
        <taxon>Pentapetalae</taxon>
        <taxon>rosids</taxon>
        <taxon>fabids</taxon>
        <taxon>Fabales</taxon>
        <taxon>Fabaceae</taxon>
        <taxon>Papilionoideae</taxon>
        <taxon>50 kb inversion clade</taxon>
        <taxon>NPAAA clade</taxon>
        <taxon>indigoferoid/millettioid clade</taxon>
        <taxon>Phaseoleae</taxon>
        <taxon>Clitoria</taxon>
    </lineage>
</organism>
<dbReference type="AlphaFoldDB" id="A0AAN9J8D4"/>
<evidence type="ECO:0000259" key="1">
    <source>
        <dbReference type="PROSITE" id="PS50181"/>
    </source>
</evidence>
<dbReference type="CDD" id="cd22160">
    <property type="entry name" value="F-box_AtFBL13-like"/>
    <property type="match status" value="1"/>
</dbReference>
<dbReference type="SUPFAM" id="SSF52058">
    <property type="entry name" value="L domain-like"/>
    <property type="match status" value="1"/>
</dbReference>
<dbReference type="PANTHER" id="PTHR31900:SF34">
    <property type="entry name" value="EMB|CAB62440.1-RELATED"/>
    <property type="match status" value="1"/>
</dbReference>
<comment type="caution">
    <text evidence="2">The sequence shown here is derived from an EMBL/GenBank/DDBJ whole genome shotgun (WGS) entry which is preliminary data.</text>
</comment>
<protein>
    <recommendedName>
        <fullName evidence="1">F-box domain-containing protein</fullName>
    </recommendedName>
</protein>
<dbReference type="EMBL" id="JAYKXN010000004">
    <property type="protein sequence ID" value="KAK7293113.1"/>
    <property type="molecule type" value="Genomic_DNA"/>
</dbReference>
<proteinExistence type="predicted"/>